<feature type="region of interest" description="Disordered" evidence="10">
    <location>
        <begin position="320"/>
        <end position="365"/>
    </location>
</feature>
<evidence type="ECO:0000256" key="10">
    <source>
        <dbReference type="SAM" id="MobiDB-lite"/>
    </source>
</evidence>
<gene>
    <name evidence="12" type="ORF">BJ971_000691</name>
</gene>
<evidence type="ECO:0000256" key="7">
    <source>
        <dbReference type="ARBA" id="ARBA00047899"/>
    </source>
</evidence>
<dbReference type="PROSITE" id="PS00108">
    <property type="entry name" value="PROTEIN_KINASE_ST"/>
    <property type="match status" value="1"/>
</dbReference>
<sequence>MEVRQRTLGGRYVLMDELGSGGMSVVWRARDEVLGRAVAVKVLAGRYAADPQWRARIRTEARAAATLSHRNIAQVYDYGESYEGGRSVPYVVMELIHGSTLQQRVKDGVLAPRQVFEICGQVAAALAAAHADGLVHRDIKPANVMVTEDGAKVVDFGIAATVGPVDPDAELLGTPAYLAPERLTGDGVEPASDVYALGVLMYRLLAGESPWSVDSTTQMLTAHVYIEPAPLPQLDGVPPAVTGLVNRMLCKEAAGRPTAADAAAILSWAAEDEEPSVDATVLAPEGVPAPPPGRSRRSLILGGVTAAVVAVAVAGVLPSIGERDDAGAPPAGLPSIPARSATGAPSAGPTVTARPVVAPEQNPDPSVVPSAVVSAVVSAVASGDPSPSAEPVPSAGPESPVPIAGVRTFTSPGGTVEASCDTSGQARLIAWAPKDPYQVERVSAGPALTAAIVFRYVASRIRMTVTCVAGSPTAVTLPI</sequence>
<dbReference type="PANTHER" id="PTHR43289">
    <property type="entry name" value="MITOGEN-ACTIVATED PROTEIN KINASE KINASE KINASE 20-RELATED"/>
    <property type="match status" value="1"/>
</dbReference>
<evidence type="ECO:0000256" key="1">
    <source>
        <dbReference type="ARBA" id="ARBA00012513"/>
    </source>
</evidence>
<dbReference type="RefSeq" id="WP_184989726.1">
    <property type="nucleotide sequence ID" value="NZ_BOMK01000033.1"/>
</dbReference>
<organism evidence="12 13">
    <name type="scientific">Actinoplanes digitatis</name>
    <dbReference type="NCBI Taxonomy" id="1868"/>
    <lineage>
        <taxon>Bacteria</taxon>
        <taxon>Bacillati</taxon>
        <taxon>Actinomycetota</taxon>
        <taxon>Actinomycetes</taxon>
        <taxon>Micromonosporales</taxon>
        <taxon>Micromonosporaceae</taxon>
        <taxon>Actinoplanes</taxon>
    </lineage>
</organism>
<dbReference type="Gene3D" id="1.10.510.10">
    <property type="entry name" value="Transferase(Phosphotransferase) domain 1"/>
    <property type="match status" value="1"/>
</dbReference>
<name>A0A7W7HSS5_9ACTN</name>
<dbReference type="InterPro" id="IPR017441">
    <property type="entry name" value="Protein_kinase_ATP_BS"/>
</dbReference>
<evidence type="ECO:0000256" key="4">
    <source>
        <dbReference type="ARBA" id="ARBA00022741"/>
    </source>
</evidence>
<evidence type="ECO:0000259" key="11">
    <source>
        <dbReference type="PROSITE" id="PS50011"/>
    </source>
</evidence>
<proteinExistence type="predicted"/>
<dbReference type="PROSITE" id="PS50011">
    <property type="entry name" value="PROTEIN_KINASE_DOM"/>
    <property type="match status" value="1"/>
</dbReference>
<dbReference type="Proteomes" id="UP000578112">
    <property type="component" value="Unassembled WGS sequence"/>
</dbReference>
<dbReference type="Gene3D" id="3.30.200.20">
    <property type="entry name" value="Phosphorylase Kinase, domain 1"/>
    <property type="match status" value="1"/>
</dbReference>
<dbReference type="FunFam" id="3.30.200.20:FF:000035">
    <property type="entry name" value="Serine/threonine protein kinase Stk1"/>
    <property type="match status" value="1"/>
</dbReference>
<comment type="catalytic activity">
    <reaction evidence="8">
        <text>L-seryl-[protein] + ATP = O-phospho-L-seryl-[protein] + ADP + H(+)</text>
        <dbReference type="Rhea" id="RHEA:17989"/>
        <dbReference type="Rhea" id="RHEA-COMP:9863"/>
        <dbReference type="Rhea" id="RHEA-COMP:11604"/>
        <dbReference type="ChEBI" id="CHEBI:15378"/>
        <dbReference type="ChEBI" id="CHEBI:29999"/>
        <dbReference type="ChEBI" id="CHEBI:30616"/>
        <dbReference type="ChEBI" id="CHEBI:83421"/>
        <dbReference type="ChEBI" id="CHEBI:456216"/>
        <dbReference type="EC" id="2.7.11.1"/>
    </reaction>
</comment>
<evidence type="ECO:0000256" key="9">
    <source>
        <dbReference type="PROSITE-ProRule" id="PRU10141"/>
    </source>
</evidence>
<keyword evidence="5 12" id="KW-0418">Kinase</keyword>
<protein>
    <recommendedName>
        <fullName evidence="1">non-specific serine/threonine protein kinase</fullName>
        <ecNumber evidence="1">2.7.11.1</ecNumber>
    </recommendedName>
</protein>
<dbReference type="InterPro" id="IPR000719">
    <property type="entry name" value="Prot_kinase_dom"/>
</dbReference>
<dbReference type="GO" id="GO:0005524">
    <property type="term" value="F:ATP binding"/>
    <property type="evidence" value="ECO:0007669"/>
    <property type="project" value="UniProtKB-UniRule"/>
</dbReference>
<dbReference type="PANTHER" id="PTHR43289:SF6">
    <property type="entry name" value="SERINE_THREONINE-PROTEIN KINASE NEKL-3"/>
    <property type="match status" value="1"/>
</dbReference>
<dbReference type="GO" id="GO:0004674">
    <property type="term" value="F:protein serine/threonine kinase activity"/>
    <property type="evidence" value="ECO:0007669"/>
    <property type="project" value="UniProtKB-KW"/>
</dbReference>
<keyword evidence="13" id="KW-1185">Reference proteome</keyword>
<evidence type="ECO:0000256" key="6">
    <source>
        <dbReference type="ARBA" id="ARBA00022840"/>
    </source>
</evidence>
<keyword evidence="3 12" id="KW-0808">Transferase</keyword>
<reference evidence="12 13" key="1">
    <citation type="submission" date="2020-08" db="EMBL/GenBank/DDBJ databases">
        <title>Sequencing the genomes of 1000 actinobacteria strains.</title>
        <authorList>
            <person name="Klenk H.-P."/>
        </authorList>
    </citation>
    <scope>NUCLEOTIDE SEQUENCE [LARGE SCALE GENOMIC DNA]</scope>
    <source>
        <strain evidence="12 13">DSM 43149</strain>
    </source>
</reference>
<evidence type="ECO:0000313" key="13">
    <source>
        <dbReference type="Proteomes" id="UP000578112"/>
    </source>
</evidence>
<dbReference type="Pfam" id="PF00069">
    <property type="entry name" value="Pkinase"/>
    <property type="match status" value="1"/>
</dbReference>
<dbReference type="PROSITE" id="PS00107">
    <property type="entry name" value="PROTEIN_KINASE_ATP"/>
    <property type="match status" value="1"/>
</dbReference>
<feature type="domain" description="Protein kinase" evidence="11">
    <location>
        <begin position="12"/>
        <end position="269"/>
    </location>
</feature>
<keyword evidence="6 9" id="KW-0067">ATP-binding</keyword>
<dbReference type="InterPro" id="IPR008271">
    <property type="entry name" value="Ser/Thr_kinase_AS"/>
</dbReference>
<keyword evidence="2" id="KW-0723">Serine/threonine-protein kinase</keyword>
<dbReference type="AlphaFoldDB" id="A0A7W7HSS5"/>
<feature type="binding site" evidence="9">
    <location>
        <position position="41"/>
    </location>
    <ligand>
        <name>ATP</name>
        <dbReference type="ChEBI" id="CHEBI:30616"/>
    </ligand>
</feature>
<comment type="caution">
    <text evidence="12">The sequence shown here is derived from an EMBL/GenBank/DDBJ whole genome shotgun (WGS) entry which is preliminary data.</text>
</comment>
<feature type="region of interest" description="Disordered" evidence="10">
    <location>
        <begin position="382"/>
        <end position="402"/>
    </location>
</feature>
<comment type="catalytic activity">
    <reaction evidence="7">
        <text>L-threonyl-[protein] + ATP = O-phospho-L-threonyl-[protein] + ADP + H(+)</text>
        <dbReference type="Rhea" id="RHEA:46608"/>
        <dbReference type="Rhea" id="RHEA-COMP:11060"/>
        <dbReference type="Rhea" id="RHEA-COMP:11605"/>
        <dbReference type="ChEBI" id="CHEBI:15378"/>
        <dbReference type="ChEBI" id="CHEBI:30013"/>
        <dbReference type="ChEBI" id="CHEBI:30616"/>
        <dbReference type="ChEBI" id="CHEBI:61977"/>
        <dbReference type="ChEBI" id="CHEBI:456216"/>
        <dbReference type="EC" id="2.7.11.1"/>
    </reaction>
</comment>
<evidence type="ECO:0000313" key="12">
    <source>
        <dbReference type="EMBL" id="MBB4760135.1"/>
    </source>
</evidence>
<dbReference type="SUPFAM" id="SSF56112">
    <property type="entry name" value="Protein kinase-like (PK-like)"/>
    <property type="match status" value="1"/>
</dbReference>
<dbReference type="EMBL" id="JACHNH010000001">
    <property type="protein sequence ID" value="MBB4760135.1"/>
    <property type="molecule type" value="Genomic_DNA"/>
</dbReference>
<keyword evidence="4 9" id="KW-0547">Nucleotide-binding</keyword>
<accession>A0A7W7HSS5</accession>
<evidence type="ECO:0000256" key="2">
    <source>
        <dbReference type="ARBA" id="ARBA00022527"/>
    </source>
</evidence>
<dbReference type="SMART" id="SM00220">
    <property type="entry name" value="S_TKc"/>
    <property type="match status" value="1"/>
</dbReference>
<dbReference type="CDD" id="cd14014">
    <property type="entry name" value="STKc_PknB_like"/>
    <property type="match status" value="1"/>
</dbReference>
<evidence type="ECO:0000256" key="8">
    <source>
        <dbReference type="ARBA" id="ARBA00048679"/>
    </source>
</evidence>
<dbReference type="InterPro" id="IPR011009">
    <property type="entry name" value="Kinase-like_dom_sf"/>
</dbReference>
<dbReference type="EC" id="2.7.11.1" evidence="1"/>
<evidence type="ECO:0000256" key="5">
    <source>
        <dbReference type="ARBA" id="ARBA00022777"/>
    </source>
</evidence>
<evidence type="ECO:0000256" key="3">
    <source>
        <dbReference type="ARBA" id="ARBA00022679"/>
    </source>
</evidence>